<accession>A0ABW0NEX3</accession>
<reference evidence="16" key="1">
    <citation type="journal article" date="2019" name="Int. J. Syst. Evol. Microbiol.">
        <title>The Global Catalogue of Microorganisms (GCM) 10K type strain sequencing project: providing services to taxonomists for standard genome sequencing and annotation.</title>
        <authorList>
            <consortium name="The Broad Institute Genomics Platform"/>
            <consortium name="The Broad Institute Genome Sequencing Center for Infectious Disease"/>
            <person name="Wu L."/>
            <person name="Ma J."/>
        </authorList>
    </citation>
    <scope>NUCLEOTIDE SEQUENCE [LARGE SCALE GENOMIC DNA]</scope>
    <source>
        <strain evidence="16">CCUG 57401</strain>
    </source>
</reference>
<dbReference type="Gene3D" id="1.10.287.130">
    <property type="match status" value="1"/>
</dbReference>
<evidence type="ECO:0000313" key="15">
    <source>
        <dbReference type="EMBL" id="MFC5498537.1"/>
    </source>
</evidence>
<comment type="subcellular location">
    <subcellularLocation>
        <location evidence="2">Membrane</location>
        <topology evidence="2">Multi-pass membrane protein</topology>
    </subcellularLocation>
</comment>
<dbReference type="SMART" id="SM00387">
    <property type="entry name" value="HATPase_c"/>
    <property type="match status" value="1"/>
</dbReference>
<dbReference type="SMART" id="SM00388">
    <property type="entry name" value="HisKA"/>
    <property type="match status" value="1"/>
</dbReference>
<evidence type="ECO:0000256" key="12">
    <source>
        <dbReference type="ARBA" id="ARBA00023136"/>
    </source>
</evidence>
<dbReference type="EC" id="2.7.13.3" evidence="3"/>
<feature type="transmembrane region" description="Helical" evidence="13">
    <location>
        <begin position="17"/>
        <end position="34"/>
    </location>
</feature>
<organism evidence="15 16">
    <name type="scientific">Caenimonas terrae</name>
    <dbReference type="NCBI Taxonomy" id="696074"/>
    <lineage>
        <taxon>Bacteria</taxon>
        <taxon>Pseudomonadati</taxon>
        <taxon>Pseudomonadota</taxon>
        <taxon>Betaproteobacteria</taxon>
        <taxon>Burkholderiales</taxon>
        <taxon>Comamonadaceae</taxon>
        <taxon>Caenimonas</taxon>
    </lineage>
</organism>
<evidence type="ECO:0000256" key="7">
    <source>
        <dbReference type="ARBA" id="ARBA00022741"/>
    </source>
</evidence>
<dbReference type="InterPro" id="IPR052023">
    <property type="entry name" value="Histidine_kinase_KdpD"/>
</dbReference>
<evidence type="ECO:0000256" key="6">
    <source>
        <dbReference type="ARBA" id="ARBA00022692"/>
    </source>
</evidence>
<dbReference type="GO" id="GO:0005524">
    <property type="term" value="F:ATP binding"/>
    <property type="evidence" value="ECO:0007669"/>
    <property type="project" value="UniProtKB-KW"/>
</dbReference>
<name>A0ABW0NEX3_9BURK</name>
<comment type="catalytic activity">
    <reaction evidence="1">
        <text>ATP + protein L-histidine = ADP + protein N-phospho-L-histidine.</text>
        <dbReference type="EC" id="2.7.13.3"/>
    </reaction>
</comment>
<dbReference type="InterPro" id="IPR036890">
    <property type="entry name" value="HATPase_C_sf"/>
</dbReference>
<evidence type="ECO:0000256" key="5">
    <source>
        <dbReference type="ARBA" id="ARBA00022679"/>
    </source>
</evidence>
<evidence type="ECO:0000256" key="9">
    <source>
        <dbReference type="ARBA" id="ARBA00022840"/>
    </source>
</evidence>
<dbReference type="PANTHER" id="PTHR45569">
    <property type="entry name" value="SENSOR PROTEIN KDPD"/>
    <property type="match status" value="1"/>
</dbReference>
<evidence type="ECO:0000313" key="16">
    <source>
        <dbReference type="Proteomes" id="UP001596037"/>
    </source>
</evidence>
<keyword evidence="12 13" id="KW-0472">Membrane</keyword>
<protein>
    <recommendedName>
        <fullName evidence="3">histidine kinase</fullName>
        <ecNumber evidence="3">2.7.13.3</ecNumber>
    </recommendedName>
</protein>
<dbReference type="InterPro" id="IPR003594">
    <property type="entry name" value="HATPase_dom"/>
</dbReference>
<dbReference type="Pfam" id="PF02518">
    <property type="entry name" value="HATPase_c"/>
    <property type="match status" value="1"/>
</dbReference>
<feature type="transmembrane region" description="Helical" evidence="13">
    <location>
        <begin position="46"/>
        <end position="73"/>
    </location>
</feature>
<dbReference type="InterPro" id="IPR004358">
    <property type="entry name" value="Sig_transdc_His_kin-like_C"/>
</dbReference>
<dbReference type="PROSITE" id="PS50109">
    <property type="entry name" value="HIS_KIN"/>
    <property type="match status" value="1"/>
</dbReference>
<keyword evidence="11" id="KW-0902">Two-component regulatory system</keyword>
<dbReference type="InterPro" id="IPR038318">
    <property type="entry name" value="KdpD_sf"/>
</dbReference>
<keyword evidence="16" id="KW-1185">Reference proteome</keyword>
<keyword evidence="4" id="KW-0597">Phosphoprotein</keyword>
<dbReference type="Gene3D" id="3.30.450.40">
    <property type="match status" value="1"/>
</dbReference>
<keyword evidence="9 15" id="KW-0067">ATP-binding</keyword>
<gene>
    <name evidence="15" type="ORF">ACFPOE_13405</name>
</gene>
<dbReference type="Proteomes" id="UP001596037">
    <property type="component" value="Unassembled WGS sequence"/>
</dbReference>
<dbReference type="SUPFAM" id="SSF47384">
    <property type="entry name" value="Homodimeric domain of signal transducing histidine kinase"/>
    <property type="match status" value="1"/>
</dbReference>
<keyword evidence="10 13" id="KW-1133">Transmembrane helix</keyword>
<dbReference type="Gene3D" id="1.20.120.620">
    <property type="entry name" value="Backbone structure of the membrane domain of e. Coli histidine kinase receptor kdpd"/>
    <property type="match status" value="1"/>
</dbReference>
<dbReference type="CDD" id="cd00082">
    <property type="entry name" value="HisKA"/>
    <property type="match status" value="1"/>
</dbReference>
<evidence type="ECO:0000256" key="4">
    <source>
        <dbReference type="ARBA" id="ARBA00022553"/>
    </source>
</evidence>
<keyword evidence="7" id="KW-0547">Nucleotide-binding</keyword>
<dbReference type="EMBL" id="JBHSMF010000006">
    <property type="protein sequence ID" value="MFC5498537.1"/>
    <property type="molecule type" value="Genomic_DNA"/>
</dbReference>
<evidence type="ECO:0000256" key="1">
    <source>
        <dbReference type="ARBA" id="ARBA00000085"/>
    </source>
</evidence>
<dbReference type="RefSeq" id="WP_376850587.1">
    <property type="nucleotide sequence ID" value="NZ_JBHSMF010000006.1"/>
</dbReference>
<dbReference type="InterPro" id="IPR003661">
    <property type="entry name" value="HisK_dim/P_dom"/>
</dbReference>
<keyword evidence="6 13" id="KW-0812">Transmembrane</keyword>
<dbReference type="CDD" id="cd00075">
    <property type="entry name" value="HATPase"/>
    <property type="match status" value="1"/>
</dbReference>
<dbReference type="PANTHER" id="PTHR45569:SF1">
    <property type="entry name" value="SENSOR PROTEIN KDPD"/>
    <property type="match status" value="1"/>
</dbReference>
<evidence type="ECO:0000256" key="10">
    <source>
        <dbReference type="ARBA" id="ARBA00022989"/>
    </source>
</evidence>
<evidence type="ECO:0000256" key="2">
    <source>
        <dbReference type="ARBA" id="ARBA00004141"/>
    </source>
</evidence>
<dbReference type="InterPro" id="IPR005467">
    <property type="entry name" value="His_kinase_dom"/>
</dbReference>
<dbReference type="PRINTS" id="PR00344">
    <property type="entry name" value="BCTRLSENSOR"/>
</dbReference>
<dbReference type="Pfam" id="PF00512">
    <property type="entry name" value="HisKA"/>
    <property type="match status" value="1"/>
</dbReference>
<evidence type="ECO:0000256" key="8">
    <source>
        <dbReference type="ARBA" id="ARBA00022777"/>
    </source>
</evidence>
<evidence type="ECO:0000259" key="14">
    <source>
        <dbReference type="PROSITE" id="PS50109"/>
    </source>
</evidence>
<comment type="caution">
    <text evidence="15">The sequence shown here is derived from an EMBL/GenBank/DDBJ whole genome shotgun (WGS) entry which is preliminary data.</text>
</comment>
<evidence type="ECO:0000256" key="3">
    <source>
        <dbReference type="ARBA" id="ARBA00012438"/>
    </source>
</evidence>
<sequence>MNAPSAPGPSHASQRDWLEVALLLAAATGAGFALDRYVSATSQAMLYMLAVVIAAYRLPWLPSIVGATGAVTAFDFFFVPPRFTFEVESREHLIALGTMLAVAVVISHLARALRWQTATAQLNERRARQLQGLATELAAAAGPGEILSAAQRALDAAFPGPCVVAAVNTDGRLDLPSSAAALRDGMLCCMREAAVLGPGTGRWPGLDAWYLPLGDKAAMNGVACIQNIAAADDSGREHAQALCSLISQALLRAKLTQSMQAAREEAQRQHLQSTLLAAISHDLRTPLAAVVGAASALQTQRDKLAPAEQERLLASIVSEAGYLSTVTENTLQLVRLGNAGELRRDWESIEEIVGAVLARVRQRDPARRIRSSVPAGLPLLRADPVLLAQLLENLLDNALKYSDDAIDLVVALAGDRLQVCVKDRGPGIAAEDEALIFEPYRRNDSSGQRGAGLGLALCRAIAQAHGGTLCLRRRDGGGSSFRLSLPVDPRQPQRSLA</sequence>
<evidence type="ECO:0000256" key="11">
    <source>
        <dbReference type="ARBA" id="ARBA00023012"/>
    </source>
</evidence>
<dbReference type="SUPFAM" id="SSF55874">
    <property type="entry name" value="ATPase domain of HSP90 chaperone/DNA topoisomerase II/histidine kinase"/>
    <property type="match status" value="1"/>
</dbReference>
<feature type="domain" description="Histidine kinase" evidence="14">
    <location>
        <begin position="278"/>
        <end position="489"/>
    </location>
</feature>
<keyword evidence="8" id="KW-0418">Kinase</keyword>
<dbReference type="Pfam" id="PF13493">
    <property type="entry name" value="DUF4118"/>
    <property type="match status" value="1"/>
</dbReference>
<proteinExistence type="predicted"/>
<dbReference type="InterPro" id="IPR025201">
    <property type="entry name" value="KdpD_TM"/>
</dbReference>
<dbReference type="InterPro" id="IPR029016">
    <property type="entry name" value="GAF-like_dom_sf"/>
</dbReference>
<keyword evidence="5" id="KW-0808">Transferase</keyword>
<evidence type="ECO:0000256" key="13">
    <source>
        <dbReference type="SAM" id="Phobius"/>
    </source>
</evidence>
<dbReference type="Gene3D" id="3.30.565.10">
    <property type="entry name" value="Histidine kinase-like ATPase, C-terminal domain"/>
    <property type="match status" value="1"/>
</dbReference>
<dbReference type="InterPro" id="IPR036097">
    <property type="entry name" value="HisK_dim/P_sf"/>
</dbReference>